<dbReference type="InterPro" id="IPR015897">
    <property type="entry name" value="CHK_kinase-like"/>
</dbReference>
<sequence length="435" mass="49989">MTVSEKKASILDIGDGLFQTHVQLEDVQKVIGEQMNTKARLGENTKYTVIGDGNGFSSRVILVEPEWTVSDKHLPEKFVLKITSCLHVPGLIEQMKGKNPGTFPAQEAALWAIFENEAQKLHNREVNLYKITEKWNKNETMLSPKIYFYKKFDAENKTKGILGMEFDGNVTVRHIYCNVKPRELYPVLRSIATLQAGSLHLTKDEIESISGLDVKQMMGSLMNNEGMKGFYEQTREINRKRLTEKTNVVEAFGQEVVNFELACNLNKYIGIKRDVMVHGDLWAANILWKEKDEGTFSVSKVIDYQLIHMGNPAEDLVRLFLSTLSGADRQAHWERLLEKFYTYFLAALGDDEAPYSLEQLKECYRCFFVSGGLVMMPMYGPFAQAKLSYLKDIESVQEYQEILTEKAEHLMEDLERWHLYSRDKTNNFKEAEISK</sequence>
<dbReference type="SMART" id="SM00587">
    <property type="entry name" value="CHK"/>
    <property type="match status" value="1"/>
</dbReference>
<proteinExistence type="predicted"/>
<dbReference type="EMBL" id="BX284605">
    <property type="protein sequence ID" value="CCD70357.1"/>
    <property type="molecule type" value="Genomic_DNA"/>
</dbReference>
<dbReference type="InterPro" id="IPR012877">
    <property type="entry name" value="Dhs-27"/>
</dbReference>
<gene>
    <name evidence="2" type="ORF">CELE_F48G7.12</name>
    <name evidence="2 4" type="ORF">F48G7.12</name>
</gene>
<dbReference type="ExpressionAtlas" id="O44594">
    <property type="expression patterns" value="baseline"/>
</dbReference>
<dbReference type="PANTHER" id="PTHR23020">
    <property type="entry name" value="UNCHARACTERIZED NUCLEAR HORMONE RECEPTOR-RELATED"/>
    <property type="match status" value="1"/>
</dbReference>
<keyword evidence="3" id="KW-1185">Reference proteome</keyword>
<evidence type="ECO:0000313" key="4">
    <source>
        <dbReference type="WormBase" id="F48G7.12a"/>
    </source>
</evidence>
<dbReference type="PeptideAtlas" id="O44594"/>
<dbReference type="OrthoDB" id="5915577at2759"/>
<accession>O44594</accession>
<evidence type="ECO:0000313" key="2">
    <source>
        <dbReference type="EMBL" id="CCD70357.1"/>
    </source>
</evidence>
<dbReference type="InterPro" id="IPR052961">
    <property type="entry name" value="Oxido-Kinase-like_Enzymes"/>
</dbReference>
<dbReference type="SUPFAM" id="SSF56112">
    <property type="entry name" value="Protein kinase-like (PK-like)"/>
    <property type="match status" value="1"/>
</dbReference>
<organism evidence="2 3">
    <name type="scientific">Caenorhabditis elegans</name>
    <dbReference type="NCBI Taxonomy" id="6239"/>
    <lineage>
        <taxon>Eukaryota</taxon>
        <taxon>Metazoa</taxon>
        <taxon>Ecdysozoa</taxon>
        <taxon>Nematoda</taxon>
        <taxon>Chromadorea</taxon>
        <taxon>Rhabditida</taxon>
        <taxon>Rhabditina</taxon>
        <taxon>Rhabditomorpha</taxon>
        <taxon>Rhabditoidea</taxon>
        <taxon>Rhabditidae</taxon>
        <taxon>Peloderinae</taxon>
        <taxon>Caenorhabditis</taxon>
    </lineage>
</organism>
<dbReference type="AGR" id="WB:WBGene00018623"/>
<dbReference type="PhylomeDB" id="O44594"/>
<dbReference type="PaxDb" id="6239-F48G7.12"/>
<name>O44594_CAEEL</name>
<dbReference type="InterPro" id="IPR011009">
    <property type="entry name" value="Kinase-like_dom_sf"/>
</dbReference>
<dbReference type="eggNOG" id="ENOG502QVFS">
    <property type="taxonomic scope" value="Eukaryota"/>
</dbReference>
<dbReference type="FunCoup" id="O44594">
    <property type="interactions" value="9"/>
</dbReference>
<dbReference type="OMA" id="WSNNILW"/>
<dbReference type="UCSC" id="F48G7.12">
    <property type="organism name" value="c. elegans"/>
</dbReference>
<evidence type="ECO:0000313" key="3">
    <source>
        <dbReference type="Proteomes" id="UP000001940"/>
    </source>
</evidence>
<evidence type="ECO:0000259" key="1">
    <source>
        <dbReference type="SMART" id="SM00587"/>
    </source>
</evidence>
<reference evidence="2 3" key="1">
    <citation type="journal article" date="1998" name="Science">
        <title>Genome sequence of the nematode C. elegans: a platform for investigating biology.</title>
        <authorList>
            <consortium name="The C. elegans sequencing consortium"/>
            <person name="Sulson J.E."/>
            <person name="Waterston R."/>
        </authorList>
    </citation>
    <scope>NUCLEOTIDE SEQUENCE [LARGE SCALE GENOMIC DNA]</scope>
    <source>
        <strain evidence="2 3">Bristol N2</strain>
    </source>
</reference>
<dbReference type="PIR" id="T28749">
    <property type="entry name" value="T28749"/>
</dbReference>
<protein>
    <submittedName>
        <fullName evidence="2">CHK kinase-like domain-containing protein</fullName>
    </submittedName>
</protein>
<dbReference type="AlphaFoldDB" id="O44594"/>
<dbReference type="Gene3D" id="3.90.1200.10">
    <property type="match status" value="1"/>
</dbReference>
<dbReference type="WormBase" id="F48G7.12a">
    <property type="protein sequence ID" value="CE35319"/>
    <property type="gene ID" value="WBGene00018623"/>
</dbReference>
<dbReference type="GeneID" id="186000"/>
<dbReference type="PANTHER" id="PTHR23020:SF9">
    <property type="entry name" value="CHK KINASE-LIKE DOMAIN-CONTAINING PROTEIN"/>
    <property type="match status" value="1"/>
</dbReference>
<feature type="domain" description="CHK kinase-like" evidence="1">
    <location>
        <begin position="161"/>
        <end position="350"/>
    </location>
</feature>
<dbReference type="Pfam" id="PF07914">
    <property type="entry name" value="DUF1679"/>
    <property type="match status" value="1"/>
</dbReference>
<dbReference type="CTD" id="186000"/>
<dbReference type="Proteomes" id="UP000001940">
    <property type="component" value="Chromosome V"/>
</dbReference>
<dbReference type="InParanoid" id="O44594"/>
<dbReference type="HOGENOM" id="CLU_038410_1_0_1"/>
<dbReference type="RefSeq" id="NP_503277.2">
    <property type="nucleotide sequence ID" value="NM_070876.2"/>
</dbReference>